<evidence type="ECO:0000313" key="1">
    <source>
        <dbReference type="EMBL" id="PMD41039.1"/>
    </source>
</evidence>
<sequence length="448" mass="51916">MDSLNDLVPDVLFLMLIRAPSVQVLWGFIRASPRMYAVFRDQRDSILSTVITREIGPGILCEARAALRSSQLEPRGLGIDQALEWVEAYGAEINRGRTMQDPALGLDTVPLWRQHQDVKFMADLYFREKLPILDSLSYQGGDGSSNSGRRYNLGNISPTERMRLYRSIYRFVVYGNSFYFDEKRNEKKPKSSRTSFIGAYDQSHIFLSLFSAWEIEELSCINDFIHDKIAEKWQEVGDNFYDAVAIDPSSWDVHRPLHESRWDSDIFFSRSMKTWHGHWQAYFAVLRLSDLKEVFAAKDADLERVVQYHAGHLAHDSLEAALDEEPYHSVFSTPEFEEHQQAIASGIKIQFEKDDIDRPNEAWIWAHNFKPCDLYVEARCDFEVGEGLRRIGYVFWDSSRLHDSGLLSESPSEVATLTMERFPRPKLREQSVEERIRELALSRENTDH</sequence>
<dbReference type="OrthoDB" id="5427059at2759"/>
<organism evidence="1 2">
    <name type="scientific">Hyaloscypha variabilis (strain UAMH 11265 / GT02V1 / F)</name>
    <name type="common">Meliniomyces variabilis</name>
    <dbReference type="NCBI Taxonomy" id="1149755"/>
    <lineage>
        <taxon>Eukaryota</taxon>
        <taxon>Fungi</taxon>
        <taxon>Dikarya</taxon>
        <taxon>Ascomycota</taxon>
        <taxon>Pezizomycotina</taxon>
        <taxon>Leotiomycetes</taxon>
        <taxon>Helotiales</taxon>
        <taxon>Hyaloscyphaceae</taxon>
        <taxon>Hyaloscypha</taxon>
        <taxon>Hyaloscypha variabilis</taxon>
    </lineage>
</organism>
<keyword evidence="2" id="KW-1185">Reference proteome</keyword>
<accession>A0A2J6RR93</accession>
<name>A0A2J6RR93_HYAVF</name>
<dbReference type="Proteomes" id="UP000235786">
    <property type="component" value="Unassembled WGS sequence"/>
</dbReference>
<dbReference type="EMBL" id="KZ613945">
    <property type="protein sequence ID" value="PMD41039.1"/>
    <property type="molecule type" value="Genomic_DNA"/>
</dbReference>
<evidence type="ECO:0000313" key="2">
    <source>
        <dbReference type="Proteomes" id="UP000235786"/>
    </source>
</evidence>
<proteinExistence type="predicted"/>
<dbReference type="STRING" id="1149755.A0A2J6RR93"/>
<gene>
    <name evidence="1" type="ORF">L207DRAFT_633950</name>
</gene>
<reference evidence="1 2" key="1">
    <citation type="submission" date="2016-04" db="EMBL/GenBank/DDBJ databases">
        <title>A degradative enzymes factory behind the ericoid mycorrhizal symbiosis.</title>
        <authorList>
            <consortium name="DOE Joint Genome Institute"/>
            <person name="Martino E."/>
            <person name="Morin E."/>
            <person name="Grelet G."/>
            <person name="Kuo A."/>
            <person name="Kohler A."/>
            <person name="Daghino S."/>
            <person name="Barry K."/>
            <person name="Choi C."/>
            <person name="Cichocki N."/>
            <person name="Clum A."/>
            <person name="Copeland A."/>
            <person name="Hainaut M."/>
            <person name="Haridas S."/>
            <person name="Labutti K."/>
            <person name="Lindquist E."/>
            <person name="Lipzen A."/>
            <person name="Khouja H.-R."/>
            <person name="Murat C."/>
            <person name="Ohm R."/>
            <person name="Olson A."/>
            <person name="Spatafora J."/>
            <person name="Veneault-Fourrey C."/>
            <person name="Henrissat B."/>
            <person name="Grigoriev I."/>
            <person name="Martin F."/>
            <person name="Perotto S."/>
        </authorList>
    </citation>
    <scope>NUCLEOTIDE SEQUENCE [LARGE SCALE GENOMIC DNA]</scope>
    <source>
        <strain evidence="1 2">F</strain>
    </source>
</reference>
<dbReference type="AlphaFoldDB" id="A0A2J6RR93"/>
<protein>
    <submittedName>
        <fullName evidence="1">Uncharacterized protein</fullName>
    </submittedName>
</protein>